<organism evidence="2 3">
    <name type="scientific">Streptomyces rubellomurinus (strain ATCC 31215)</name>
    <dbReference type="NCBI Taxonomy" id="359131"/>
    <lineage>
        <taxon>Bacteria</taxon>
        <taxon>Bacillati</taxon>
        <taxon>Actinomycetota</taxon>
        <taxon>Actinomycetes</taxon>
        <taxon>Kitasatosporales</taxon>
        <taxon>Streptomycetaceae</taxon>
        <taxon>Streptomyces</taxon>
    </lineage>
</organism>
<reference evidence="2 3" key="1">
    <citation type="submission" date="2015-02" db="EMBL/GenBank/DDBJ databases">
        <authorList>
            <person name="Ju K.-S."/>
            <person name="Doroghazi J.R."/>
            <person name="Metcalf W."/>
        </authorList>
    </citation>
    <scope>NUCLEOTIDE SEQUENCE [LARGE SCALE GENOMIC DNA]</scope>
    <source>
        <strain evidence="2 3">ATCC 31215</strain>
    </source>
</reference>
<dbReference type="EMBL" id="JZKH01000001">
    <property type="protein sequence ID" value="KJS63736.1"/>
    <property type="molecule type" value="Genomic_DNA"/>
</dbReference>
<protein>
    <submittedName>
        <fullName evidence="2">Tat pathway signal sequence domain protein</fullName>
    </submittedName>
</protein>
<comment type="caution">
    <text evidence="2">The sequence shown here is derived from an EMBL/GenBank/DDBJ whole genome shotgun (WGS) entry which is preliminary data.</text>
</comment>
<feature type="signal peptide" evidence="1">
    <location>
        <begin position="1"/>
        <end position="27"/>
    </location>
</feature>
<dbReference type="RefSeq" id="WP_045691857.1">
    <property type="nucleotide sequence ID" value="NZ_JZKH01000001.1"/>
</dbReference>
<dbReference type="OrthoDB" id="3869471at2"/>
<keyword evidence="3" id="KW-1185">Reference proteome</keyword>
<accession>A0A0F2TMJ2</accession>
<proteinExistence type="predicted"/>
<dbReference type="AlphaFoldDB" id="A0A0F2TMJ2"/>
<evidence type="ECO:0000256" key="1">
    <source>
        <dbReference type="SAM" id="SignalP"/>
    </source>
</evidence>
<feature type="chain" id="PRO_5002459897" evidence="1">
    <location>
        <begin position="28"/>
        <end position="223"/>
    </location>
</feature>
<dbReference type="Proteomes" id="UP000033699">
    <property type="component" value="Unassembled WGS sequence"/>
</dbReference>
<sequence length="223" mass="21647">MRIRRTLATAALGALALTGAAVAPAQADATAVLTTGGPTGPNVAVGDTLTANLAAGTYATFYNSATGTSGIKCAASAFSATVTANPAAPGSAVEQLNSQTFGSCTSNVIGVMGVRSITVTNLPFTNTVSDGPGFPVALTPGAAGTMGTTVVLSTLLGSVTCNYANSTGIAGTASNTGNSIGFSGQPFALVSGPSLCFSTGYFSATYGPVHDTSAAGSPVLYVN</sequence>
<keyword evidence="1" id="KW-0732">Signal</keyword>
<evidence type="ECO:0000313" key="3">
    <source>
        <dbReference type="Proteomes" id="UP000033699"/>
    </source>
</evidence>
<name>A0A0F2TMJ2_STRR3</name>
<dbReference type="PATRIC" id="fig|359131.3.peg.46"/>
<evidence type="ECO:0000313" key="2">
    <source>
        <dbReference type="EMBL" id="KJS63736.1"/>
    </source>
</evidence>
<gene>
    <name evidence="2" type="ORF">VM95_00215</name>
</gene>